<name>A0A8S3W7E8_PARAO</name>
<dbReference type="EMBL" id="CAJQZP010000178">
    <property type="protein sequence ID" value="CAG4943990.1"/>
    <property type="molecule type" value="Genomic_DNA"/>
</dbReference>
<comment type="caution">
    <text evidence="1">The sequence shown here is derived from an EMBL/GenBank/DDBJ whole genome shotgun (WGS) entry which is preliminary data.</text>
</comment>
<evidence type="ECO:0000313" key="2">
    <source>
        <dbReference type="Proteomes" id="UP000691718"/>
    </source>
</evidence>
<dbReference type="Proteomes" id="UP000691718">
    <property type="component" value="Unassembled WGS sequence"/>
</dbReference>
<organism evidence="1 2">
    <name type="scientific">Parnassius apollo</name>
    <name type="common">Apollo butterfly</name>
    <name type="synonym">Papilio apollo</name>
    <dbReference type="NCBI Taxonomy" id="110799"/>
    <lineage>
        <taxon>Eukaryota</taxon>
        <taxon>Metazoa</taxon>
        <taxon>Ecdysozoa</taxon>
        <taxon>Arthropoda</taxon>
        <taxon>Hexapoda</taxon>
        <taxon>Insecta</taxon>
        <taxon>Pterygota</taxon>
        <taxon>Neoptera</taxon>
        <taxon>Endopterygota</taxon>
        <taxon>Lepidoptera</taxon>
        <taxon>Glossata</taxon>
        <taxon>Ditrysia</taxon>
        <taxon>Papilionoidea</taxon>
        <taxon>Papilionidae</taxon>
        <taxon>Parnassiinae</taxon>
        <taxon>Parnassini</taxon>
        <taxon>Parnassius</taxon>
        <taxon>Parnassius</taxon>
    </lineage>
</organism>
<dbReference type="OrthoDB" id="10035668at2759"/>
<dbReference type="AlphaFoldDB" id="A0A8S3W7E8"/>
<keyword evidence="2" id="KW-1185">Reference proteome</keyword>
<proteinExistence type="predicted"/>
<accession>A0A8S3W7E8</accession>
<reference evidence="1" key="1">
    <citation type="submission" date="2021-04" db="EMBL/GenBank/DDBJ databases">
        <authorList>
            <person name="Tunstrom K."/>
        </authorList>
    </citation>
    <scope>NUCLEOTIDE SEQUENCE</scope>
</reference>
<evidence type="ECO:0000313" key="1">
    <source>
        <dbReference type="EMBL" id="CAG4943990.1"/>
    </source>
</evidence>
<gene>
    <name evidence="1" type="ORF">PAPOLLO_LOCUS2797</name>
</gene>
<protein>
    <submittedName>
        <fullName evidence="1">(apollo) hypothetical protein</fullName>
    </submittedName>
</protein>
<sequence>MFGTQILSNGLKTGGIWPFNPAAVEETKFDALKLSRWKEHIRTNNPALSDNDLPVYYVIQRTEPHTLLFIALNVFNQNFIATDNPGYIKTGKLMLMNDDIDDSSDNLDLRQPIAEKNVTFKELLLQKVKRGDNSEKIKRSRVAPGAEVITHNDVIQLTT</sequence>